<proteinExistence type="predicted"/>
<dbReference type="PANTHER" id="PTHR20935">
    <property type="entry name" value="PHOSPHOGLYCERATE MUTASE-RELATED"/>
    <property type="match status" value="1"/>
</dbReference>
<dbReference type="InterPro" id="IPR029033">
    <property type="entry name" value="His_PPase_superfam"/>
</dbReference>
<dbReference type="EMBL" id="BMXI01000004">
    <property type="protein sequence ID" value="GHC47877.1"/>
    <property type="molecule type" value="Genomic_DNA"/>
</dbReference>
<reference evidence="3" key="1">
    <citation type="journal article" date="2014" name="Int. J. Syst. Evol. Microbiol.">
        <title>Complete genome sequence of Corynebacterium casei LMG S-19264T (=DSM 44701T), isolated from a smear-ripened cheese.</title>
        <authorList>
            <consortium name="US DOE Joint Genome Institute (JGI-PGF)"/>
            <person name="Walter F."/>
            <person name="Albersmeier A."/>
            <person name="Kalinowski J."/>
            <person name="Ruckert C."/>
        </authorList>
    </citation>
    <scope>NUCLEOTIDE SEQUENCE</scope>
    <source>
        <strain evidence="3">KCTC 12988</strain>
    </source>
</reference>
<dbReference type="InterPro" id="IPR013078">
    <property type="entry name" value="His_Pase_superF_clade-1"/>
</dbReference>
<keyword evidence="4" id="KW-1185">Reference proteome</keyword>
<keyword evidence="1" id="KW-0378">Hydrolase</keyword>
<feature type="binding site" evidence="2">
    <location>
        <position position="57"/>
    </location>
    <ligand>
        <name>substrate</name>
    </ligand>
</feature>
<comment type="caution">
    <text evidence="3">The sequence shown here is derived from an EMBL/GenBank/DDBJ whole genome shotgun (WGS) entry which is preliminary data.</text>
</comment>
<evidence type="ECO:0000313" key="4">
    <source>
        <dbReference type="Proteomes" id="UP000644507"/>
    </source>
</evidence>
<protein>
    <submittedName>
        <fullName evidence="3">Phosphohistidine phosphatase SixA</fullName>
    </submittedName>
</protein>
<evidence type="ECO:0000313" key="3">
    <source>
        <dbReference type="EMBL" id="GHC47877.1"/>
    </source>
</evidence>
<dbReference type="Pfam" id="PF00300">
    <property type="entry name" value="His_Phos_1"/>
    <property type="match status" value="1"/>
</dbReference>
<sequence length="160" mass="17481">MEVILVRHGKAHEVTPGEKDHDRSLTDKGWKQSRAVGKLLKKMDLIPDLVFTSPRVRALETAEGVVTASGAEGEPVVQDWLDFDLRPANVMAELGALPDEITRVVLVGHEPTFSGMVSWLLGAETGYCEVKKAALVHFSMAPPTRHGVVLKMLVPPKVLI</sequence>
<dbReference type="Gene3D" id="3.40.50.1240">
    <property type="entry name" value="Phosphoglycerate mutase-like"/>
    <property type="match status" value="1"/>
</dbReference>
<dbReference type="GO" id="GO:0016787">
    <property type="term" value="F:hydrolase activity"/>
    <property type="evidence" value="ECO:0007669"/>
    <property type="project" value="UniProtKB-KW"/>
</dbReference>
<organism evidence="3 4">
    <name type="scientific">Roseibacillus persicicus</name>
    <dbReference type="NCBI Taxonomy" id="454148"/>
    <lineage>
        <taxon>Bacteria</taxon>
        <taxon>Pseudomonadati</taxon>
        <taxon>Verrucomicrobiota</taxon>
        <taxon>Verrucomicrobiia</taxon>
        <taxon>Verrucomicrobiales</taxon>
        <taxon>Verrucomicrobiaceae</taxon>
        <taxon>Roseibacillus</taxon>
    </lineage>
</organism>
<dbReference type="AlphaFoldDB" id="A0A918TIQ9"/>
<dbReference type="Proteomes" id="UP000644507">
    <property type="component" value="Unassembled WGS sequence"/>
</dbReference>
<name>A0A918TIQ9_9BACT</name>
<accession>A0A918TIQ9</accession>
<dbReference type="SMART" id="SM00855">
    <property type="entry name" value="PGAM"/>
    <property type="match status" value="1"/>
</dbReference>
<dbReference type="SUPFAM" id="SSF53254">
    <property type="entry name" value="Phosphoglycerate mutase-like"/>
    <property type="match status" value="1"/>
</dbReference>
<evidence type="ECO:0000256" key="2">
    <source>
        <dbReference type="PIRSR" id="PIRSR613078-2"/>
    </source>
</evidence>
<reference evidence="3" key="2">
    <citation type="submission" date="2020-09" db="EMBL/GenBank/DDBJ databases">
        <authorList>
            <person name="Sun Q."/>
            <person name="Kim S."/>
        </authorList>
    </citation>
    <scope>NUCLEOTIDE SEQUENCE</scope>
    <source>
        <strain evidence="3">KCTC 12988</strain>
    </source>
</reference>
<gene>
    <name evidence="3" type="ORF">GCM10007100_12110</name>
</gene>
<dbReference type="InterPro" id="IPR051021">
    <property type="entry name" value="Mito_Ser/Thr_phosphatase"/>
</dbReference>
<dbReference type="RefSeq" id="WP_189568317.1">
    <property type="nucleotide sequence ID" value="NZ_BMXI01000004.1"/>
</dbReference>
<dbReference type="CDD" id="cd07067">
    <property type="entry name" value="HP_PGM_like"/>
    <property type="match status" value="1"/>
</dbReference>
<evidence type="ECO:0000256" key="1">
    <source>
        <dbReference type="ARBA" id="ARBA00022801"/>
    </source>
</evidence>